<feature type="signal peptide" evidence="1">
    <location>
        <begin position="1"/>
        <end position="19"/>
    </location>
</feature>
<dbReference type="PROSITE" id="PS51257">
    <property type="entry name" value="PROKAR_LIPOPROTEIN"/>
    <property type="match status" value="1"/>
</dbReference>
<dbReference type="Proteomes" id="UP000618579">
    <property type="component" value="Unassembled WGS sequence"/>
</dbReference>
<keyword evidence="3" id="KW-1185">Reference proteome</keyword>
<evidence type="ECO:0008006" key="4">
    <source>
        <dbReference type="Google" id="ProtNLM"/>
    </source>
</evidence>
<evidence type="ECO:0000256" key="1">
    <source>
        <dbReference type="SAM" id="SignalP"/>
    </source>
</evidence>
<gene>
    <name evidence="2" type="ORF">GC097_00050</name>
</gene>
<sequence>MRFVIIVALLAAMLGLTGCGETKQANSTVSDSGIYSNDFTTFKKNYGSKTEAQQDELWKTIKGKEIQWSGEVYDAFADASDKSTGIIVVRIGADFVKFSLPITEDIASLNKGTKITLKGVLAEPGGSLKSWGVTNASVVK</sequence>
<proteinExistence type="predicted"/>
<evidence type="ECO:0000313" key="3">
    <source>
        <dbReference type="Proteomes" id="UP000618579"/>
    </source>
</evidence>
<dbReference type="RefSeq" id="WP_171681312.1">
    <property type="nucleotide sequence ID" value="NZ_WHNZ01000004.1"/>
</dbReference>
<dbReference type="EMBL" id="WHNZ01000004">
    <property type="protein sequence ID" value="NOU98417.1"/>
    <property type="molecule type" value="Genomic_DNA"/>
</dbReference>
<protein>
    <recommendedName>
        <fullName evidence="4">Lipoprotein</fullName>
    </recommendedName>
</protein>
<organism evidence="2 3">
    <name type="scientific">Paenibacillus planticolens</name>
    <dbReference type="NCBI Taxonomy" id="2654976"/>
    <lineage>
        <taxon>Bacteria</taxon>
        <taxon>Bacillati</taxon>
        <taxon>Bacillota</taxon>
        <taxon>Bacilli</taxon>
        <taxon>Bacillales</taxon>
        <taxon>Paenibacillaceae</taxon>
        <taxon>Paenibacillus</taxon>
    </lineage>
</organism>
<evidence type="ECO:0000313" key="2">
    <source>
        <dbReference type="EMBL" id="NOU98417.1"/>
    </source>
</evidence>
<feature type="chain" id="PRO_5046403905" description="Lipoprotein" evidence="1">
    <location>
        <begin position="20"/>
        <end position="140"/>
    </location>
</feature>
<comment type="caution">
    <text evidence="2">The sequence shown here is derived from an EMBL/GenBank/DDBJ whole genome shotgun (WGS) entry which is preliminary data.</text>
</comment>
<keyword evidence="1" id="KW-0732">Signal</keyword>
<accession>A0ABX1ZGA8</accession>
<name>A0ABX1ZGA8_9BACL</name>
<reference evidence="2 3" key="1">
    <citation type="submission" date="2019-10" db="EMBL/GenBank/DDBJ databases">
        <title>Description of Paenibacillus pedi sp. nov.</title>
        <authorList>
            <person name="Carlier A."/>
            <person name="Qi S."/>
        </authorList>
    </citation>
    <scope>NUCLEOTIDE SEQUENCE [LARGE SCALE GENOMIC DNA]</scope>
    <source>
        <strain evidence="2 3">LMG 31457</strain>
    </source>
</reference>